<dbReference type="SUPFAM" id="SSF52058">
    <property type="entry name" value="L domain-like"/>
    <property type="match status" value="1"/>
</dbReference>
<keyword evidence="4" id="KW-1185">Reference proteome</keyword>
<dbReference type="InterPro" id="IPR050216">
    <property type="entry name" value="LRR_domain-containing"/>
</dbReference>
<gene>
    <name evidence="3" type="ORF">PXEA_LOCUS15392</name>
</gene>
<evidence type="ECO:0000256" key="1">
    <source>
        <dbReference type="ARBA" id="ARBA00022614"/>
    </source>
</evidence>
<dbReference type="GO" id="GO:0005737">
    <property type="term" value="C:cytoplasm"/>
    <property type="evidence" value="ECO:0007669"/>
    <property type="project" value="TreeGrafter"/>
</dbReference>
<reference evidence="3" key="1">
    <citation type="submission" date="2018-11" db="EMBL/GenBank/DDBJ databases">
        <authorList>
            <consortium name="Pathogen Informatics"/>
        </authorList>
    </citation>
    <scope>NUCLEOTIDE SEQUENCE</scope>
</reference>
<proteinExistence type="predicted"/>
<keyword evidence="1" id="KW-0433">Leucine-rich repeat</keyword>
<keyword evidence="2" id="KW-0677">Repeat</keyword>
<sequence length="306" mass="34595">YSPVRQTPRFFYFLKPPWTGSKTYWFFLLSGASMSEASSSVTPSSDSSSQHMNKNSSSDSVRFFARKFASSKIVRSGSCTDHQLHIETSTLDDNYASDDASIQAGGSLSDGAAKNYKEKHKIPSRRAFVRPFTNVLSGTSFGKPVGHRKTVYLETGGKYIHRAFHPKDKPQDISREITRCRTVGDEMLDLSNMALDSIPGNILKEVSWIRRLFLYDNKLTSLPSSLGQLSHLQCLMLQQNWLTASGLPNEITKLKHLDQLDLRHNRLEGPLPTCIYALTSLQKLLLTYNKITYLDEDIENFKDTRN</sequence>
<organism evidence="3 4">
    <name type="scientific">Protopolystoma xenopodis</name>
    <dbReference type="NCBI Taxonomy" id="117903"/>
    <lineage>
        <taxon>Eukaryota</taxon>
        <taxon>Metazoa</taxon>
        <taxon>Spiralia</taxon>
        <taxon>Lophotrochozoa</taxon>
        <taxon>Platyhelminthes</taxon>
        <taxon>Monogenea</taxon>
        <taxon>Polyopisthocotylea</taxon>
        <taxon>Polystomatidea</taxon>
        <taxon>Polystomatidae</taxon>
        <taxon>Protopolystoma</taxon>
    </lineage>
</organism>
<feature type="non-terminal residue" evidence="3">
    <location>
        <position position="306"/>
    </location>
</feature>
<dbReference type="InterPro" id="IPR001611">
    <property type="entry name" value="Leu-rich_rpt"/>
</dbReference>
<evidence type="ECO:0000313" key="3">
    <source>
        <dbReference type="EMBL" id="VEL21952.1"/>
    </source>
</evidence>
<name>A0A448WWH3_9PLAT</name>
<dbReference type="AlphaFoldDB" id="A0A448WWH3"/>
<dbReference type="PANTHER" id="PTHR48051">
    <property type="match status" value="1"/>
</dbReference>
<dbReference type="Proteomes" id="UP000784294">
    <property type="component" value="Unassembled WGS sequence"/>
</dbReference>
<comment type="caution">
    <text evidence="3">The sequence shown here is derived from an EMBL/GenBank/DDBJ whole genome shotgun (WGS) entry which is preliminary data.</text>
</comment>
<dbReference type="EMBL" id="CAAALY010053939">
    <property type="protein sequence ID" value="VEL21952.1"/>
    <property type="molecule type" value="Genomic_DNA"/>
</dbReference>
<dbReference type="Pfam" id="PF00560">
    <property type="entry name" value="LRR_1"/>
    <property type="match status" value="1"/>
</dbReference>
<dbReference type="InterPro" id="IPR032675">
    <property type="entry name" value="LRR_dom_sf"/>
</dbReference>
<dbReference type="OrthoDB" id="676979at2759"/>
<evidence type="ECO:0000313" key="4">
    <source>
        <dbReference type="Proteomes" id="UP000784294"/>
    </source>
</evidence>
<protein>
    <submittedName>
        <fullName evidence="3">Uncharacterized protein</fullName>
    </submittedName>
</protein>
<accession>A0A448WWH3</accession>
<dbReference type="InterPro" id="IPR003591">
    <property type="entry name" value="Leu-rich_rpt_typical-subtyp"/>
</dbReference>
<dbReference type="SMART" id="SM00369">
    <property type="entry name" value="LRR_TYP"/>
    <property type="match status" value="3"/>
</dbReference>
<dbReference type="Gene3D" id="3.80.10.10">
    <property type="entry name" value="Ribonuclease Inhibitor"/>
    <property type="match status" value="1"/>
</dbReference>
<dbReference type="PANTHER" id="PTHR48051:SF1">
    <property type="entry name" value="RAS SUPPRESSOR PROTEIN 1"/>
    <property type="match status" value="1"/>
</dbReference>
<evidence type="ECO:0000256" key="2">
    <source>
        <dbReference type="ARBA" id="ARBA00022737"/>
    </source>
</evidence>